<accession>A0A4Y9RSJ5</accession>
<dbReference type="Gene3D" id="1.10.357.10">
    <property type="entry name" value="Tetracycline Repressor, domain 2"/>
    <property type="match status" value="1"/>
</dbReference>
<sequence length="209" mass="22550">MARRRGQVDEKKSEAILDAAATLFADKGLQAKMDEIAKLAGVSKQTVYNRFASKLEIAQALASKRVEDIIAPLRGAGDPQTVLETLALTLLNRVCSADKVGSMRGVALVSVEAPEIAHAIYEAGPRRSLRELAAWLAEQTRLGRLNVSDPEEAAEMFAGLVLGHGHLRAMLDVPQLAPEKRRARAREAARIFVVAHASPPSRLAKAKTS</sequence>
<protein>
    <submittedName>
        <fullName evidence="6">TetR/AcrR family transcriptional regulator</fullName>
    </submittedName>
</protein>
<keyword evidence="2 4" id="KW-0238">DNA-binding</keyword>
<dbReference type="GO" id="GO:0000976">
    <property type="term" value="F:transcription cis-regulatory region binding"/>
    <property type="evidence" value="ECO:0007669"/>
    <property type="project" value="TreeGrafter"/>
</dbReference>
<reference evidence="6 7" key="1">
    <citation type="submission" date="2019-03" db="EMBL/GenBank/DDBJ databases">
        <title>Draft genome of Brevundimonas sp. a heavy metal resistant soil bacteria.</title>
        <authorList>
            <person name="Soto J."/>
        </authorList>
    </citation>
    <scope>NUCLEOTIDE SEQUENCE [LARGE SCALE GENOMIC DNA]</scope>
    <source>
        <strain evidence="6 7">B-10</strain>
    </source>
</reference>
<evidence type="ECO:0000256" key="1">
    <source>
        <dbReference type="ARBA" id="ARBA00023015"/>
    </source>
</evidence>
<comment type="caution">
    <text evidence="6">The sequence shown here is derived from an EMBL/GenBank/DDBJ whole genome shotgun (WGS) entry which is preliminary data.</text>
</comment>
<evidence type="ECO:0000313" key="7">
    <source>
        <dbReference type="Proteomes" id="UP000298216"/>
    </source>
</evidence>
<gene>
    <name evidence="6" type="ORF">EGY25_08350</name>
</gene>
<dbReference type="InterPro" id="IPR001647">
    <property type="entry name" value="HTH_TetR"/>
</dbReference>
<dbReference type="Pfam" id="PF00440">
    <property type="entry name" value="TetR_N"/>
    <property type="match status" value="1"/>
</dbReference>
<dbReference type="FunFam" id="1.10.10.60:FF:000141">
    <property type="entry name" value="TetR family transcriptional regulator"/>
    <property type="match status" value="1"/>
</dbReference>
<dbReference type="Gene3D" id="1.10.10.60">
    <property type="entry name" value="Homeodomain-like"/>
    <property type="match status" value="1"/>
</dbReference>
<evidence type="ECO:0000256" key="3">
    <source>
        <dbReference type="ARBA" id="ARBA00023163"/>
    </source>
</evidence>
<dbReference type="PANTHER" id="PTHR30055">
    <property type="entry name" value="HTH-TYPE TRANSCRIPTIONAL REGULATOR RUTR"/>
    <property type="match status" value="1"/>
</dbReference>
<keyword evidence="1" id="KW-0805">Transcription regulation</keyword>
<feature type="domain" description="HTH tetR-type" evidence="5">
    <location>
        <begin position="10"/>
        <end position="69"/>
    </location>
</feature>
<dbReference type="SUPFAM" id="SSF46689">
    <property type="entry name" value="Homeodomain-like"/>
    <property type="match status" value="1"/>
</dbReference>
<keyword evidence="7" id="KW-1185">Reference proteome</keyword>
<dbReference type="AlphaFoldDB" id="A0A4Y9RSJ5"/>
<dbReference type="PRINTS" id="PR00455">
    <property type="entry name" value="HTHTETR"/>
</dbReference>
<dbReference type="InterPro" id="IPR050109">
    <property type="entry name" value="HTH-type_TetR-like_transc_reg"/>
</dbReference>
<evidence type="ECO:0000256" key="2">
    <source>
        <dbReference type="ARBA" id="ARBA00023125"/>
    </source>
</evidence>
<proteinExistence type="predicted"/>
<organism evidence="6 7">
    <name type="scientific">Brevundimonas intermedia</name>
    <dbReference type="NCBI Taxonomy" id="74315"/>
    <lineage>
        <taxon>Bacteria</taxon>
        <taxon>Pseudomonadati</taxon>
        <taxon>Pseudomonadota</taxon>
        <taxon>Alphaproteobacteria</taxon>
        <taxon>Caulobacterales</taxon>
        <taxon>Caulobacteraceae</taxon>
        <taxon>Brevundimonas</taxon>
    </lineage>
</organism>
<dbReference type="OrthoDB" id="5292901at2"/>
<feature type="DNA-binding region" description="H-T-H motif" evidence="4">
    <location>
        <begin position="32"/>
        <end position="51"/>
    </location>
</feature>
<dbReference type="EMBL" id="SPVH01000006">
    <property type="protein sequence ID" value="TFW12054.1"/>
    <property type="molecule type" value="Genomic_DNA"/>
</dbReference>
<dbReference type="Proteomes" id="UP000298216">
    <property type="component" value="Unassembled WGS sequence"/>
</dbReference>
<evidence type="ECO:0000256" key="4">
    <source>
        <dbReference type="PROSITE-ProRule" id="PRU00335"/>
    </source>
</evidence>
<dbReference type="Pfam" id="PF14246">
    <property type="entry name" value="TetR_C_7"/>
    <property type="match status" value="1"/>
</dbReference>
<dbReference type="GO" id="GO:0003700">
    <property type="term" value="F:DNA-binding transcription factor activity"/>
    <property type="evidence" value="ECO:0007669"/>
    <property type="project" value="TreeGrafter"/>
</dbReference>
<dbReference type="PANTHER" id="PTHR30055:SF146">
    <property type="entry name" value="HTH-TYPE TRANSCRIPTIONAL DUAL REGULATOR CECR"/>
    <property type="match status" value="1"/>
</dbReference>
<dbReference type="RefSeq" id="WP_135194538.1">
    <property type="nucleotide sequence ID" value="NZ_SPVH01000006.1"/>
</dbReference>
<name>A0A4Y9RSJ5_9CAUL</name>
<dbReference type="InterPro" id="IPR039536">
    <property type="entry name" value="TetR_C_Proteobacteria"/>
</dbReference>
<dbReference type="PROSITE" id="PS50977">
    <property type="entry name" value="HTH_TETR_2"/>
    <property type="match status" value="1"/>
</dbReference>
<evidence type="ECO:0000259" key="5">
    <source>
        <dbReference type="PROSITE" id="PS50977"/>
    </source>
</evidence>
<evidence type="ECO:0000313" key="6">
    <source>
        <dbReference type="EMBL" id="TFW12054.1"/>
    </source>
</evidence>
<keyword evidence="3" id="KW-0804">Transcription</keyword>
<dbReference type="InterPro" id="IPR009057">
    <property type="entry name" value="Homeodomain-like_sf"/>
</dbReference>